<comment type="caution">
    <text evidence="3">The sequence shown here is derived from an EMBL/GenBank/DDBJ whole genome shotgun (WGS) entry which is preliminary data.</text>
</comment>
<feature type="transmembrane region" description="Helical" evidence="2">
    <location>
        <begin position="46"/>
        <end position="69"/>
    </location>
</feature>
<keyword evidence="2" id="KW-1133">Transmembrane helix</keyword>
<evidence type="ECO:0000313" key="4">
    <source>
        <dbReference type="Proteomes" id="UP000237000"/>
    </source>
</evidence>
<keyword evidence="2" id="KW-0472">Membrane</keyword>
<reference evidence="4" key="1">
    <citation type="submission" date="2016-06" db="EMBL/GenBank/DDBJ databases">
        <title>Parallel loss of symbiosis genes in relatives of nitrogen-fixing non-legume Parasponia.</title>
        <authorList>
            <person name="Van Velzen R."/>
            <person name="Holmer R."/>
            <person name="Bu F."/>
            <person name="Rutten L."/>
            <person name="Van Zeijl A."/>
            <person name="Liu W."/>
            <person name="Santuari L."/>
            <person name="Cao Q."/>
            <person name="Sharma T."/>
            <person name="Shen D."/>
            <person name="Roswanjaya Y."/>
            <person name="Wardhani T."/>
            <person name="Kalhor M.S."/>
            <person name="Jansen J."/>
            <person name="Van den Hoogen J."/>
            <person name="Gungor B."/>
            <person name="Hartog M."/>
            <person name="Hontelez J."/>
            <person name="Verver J."/>
            <person name="Yang W.-C."/>
            <person name="Schijlen E."/>
            <person name="Repin R."/>
            <person name="Schilthuizen M."/>
            <person name="Schranz E."/>
            <person name="Heidstra R."/>
            <person name="Miyata K."/>
            <person name="Fedorova E."/>
            <person name="Kohlen W."/>
            <person name="Bisseling T."/>
            <person name="Smit S."/>
            <person name="Geurts R."/>
        </authorList>
    </citation>
    <scope>NUCLEOTIDE SEQUENCE [LARGE SCALE GENOMIC DNA]</scope>
    <source>
        <strain evidence="4">cv. RG33-2</strain>
    </source>
</reference>
<proteinExistence type="predicted"/>
<name>A0A2P5FZX0_TREOI</name>
<dbReference type="OrthoDB" id="10388657at2759"/>
<evidence type="ECO:0008006" key="5">
    <source>
        <dbReference type="Google" id="ProtNLM"/>
    </source>
</evidence>
<feature type="non-terminal residue" evidence="3">
    <location>
        <position position="1"/>
    </location>
</feature>
<evidence type="ECO:0000256" key="2">
    <source>
        <dbReference type="SAM" id="Phobius"/>
    </source>
</evidence>
<sequence>TKKLNGMNETSVKGACPAHSGGPHTPLRRQFRQESGSHGPMRARTLGLSVLIVVVMKMVVMVLVLMYLIMVQLVGRFEGLGSRCQPIEPRGSISGRRRHRIQPSSATIVRRRRRQRRSHLVEAHLGILNVIINPCVVRRQEGK</sequence>
<dbReference type="Proteomes" id="UP000237000">
    <property type="component" value="Unassembled WGS sequence"/>
</dbReference>
<evidence type="ECO:0000256" key="1">
    <source>
        <dbReference type="SAM" id="MobiDB-lite"/>
    </source>
</evidence>
<keyword evidence="2" id="KW-0812">Transmembrane</keyword>
<keyword evidence="4" id="KW-1185">Reference proteome</keyword>
<protein>
    <recommendedName>
        <fullName evidence="5">Transmembrane protein</fullName>
    </recommendedName>
</protein>
<organism evidence="3 4">
    <name type="scientific">Trema orientale</name>
    <name type="common">Charcoal tree</name>
    <name type="synonym">Celtis orientalis</name>
    <dbReference type="NCBI Taxonomy" id="63057"/>
    <lineage>
        <taxon>Eukaryota</taxon>
        <taxon>Viridiplantae</taxon>
        <taxon>Streptophyta</taxon>
        <taxon>Embryophyta</taxon>
        <taxon>Tracheophyta</taxon>
        <taxon>Spermatophyta</taxon>
        <taxon>Magnoliopsida</taxon>
        <taxon>eudicotyledons</taxon>
        <taxon>Gunneridae</taxon>
        <taxon>Pentapetalae</taxon>
        <taxon>rosids</taxon>
        <taxon>fabids</taxon>
        <taxon>Rosales</taxon>
        <taxon>Cannabaceae</taxon>
        <taxon>Trema</taxon>
    </lineage>
</organism>
<accession>A0A2P5FZX0</accession>
<feature type="region of interest" description="Disordered" evidence="1">
    <location>
        <begin position="1"/>
        <end position="39"/>
    </location>
</feature>
<gene>
    <name evidence="3" type="ORF">TorRG33x02_005360</name>
</gene>
<dbReference type="AlphaFoldDB" id="A0A2P5FZX0"/>
<dbReference type="InParanoid" id="A0A2P5FZX0"/>
<evidence type="ECO:0000313" key="3">
    <source>
        <dbReference type="EMBL" id="POO03331.1"/>
    </source>
</evidence>
<dbReference type="EMBL" id="JXTC01000002">
    <property type="protein sequence ID" value="POO03331.1"/>
    <property type="molecule type" value="Genomic_DNA"/>
</dbReference>